<keyword evidence="8 12" id="KW-1133">Transmembrane helix</keyword>
<keyword evidence="4" id="KW-1003">Cell membrane</keyword>
<accession>A0A4U5P9F3</accession>
<dbReference type="STRING" id="34508.A0A4U5P9F3"/>
<evidence type="ECO:0000256" key="10">
    <source>
        <dbReference type="ARBA" id="ARBA00023136"/>
    </source>
</evidence>
<comment type="caution">
    <text evidence="13">The sequence shown here is derived from an EMBL/GenBank/DDBJ whole genome shotgun (WGS) entry which is preliminary data.</text>
</comment>
<proteinExistence type="inferred from homology"/>
<reference evidence="13 14" key="2">
    <citation type="journal article" date="2019" name="G3 (Bethesda)">
        <title>Hybrid Assembly of the Genome of the Entomopathogenic Nematode Steinernema carpocapsae Identifies the X-Chromosome.</title>
        <authorList>
            <person name="Serra L."/>
            <person name="Macchietto M."/>
            <person name="Macias-Munoz A."/>
            <person name="McGill C.J."/>
            <person name="Rodriguez I.M."/>
            <person name="Rodriguez B."/>
            <person name="Murad R."/>
            <person name="Mortazavi A."/>
        </authorList>
    </citation>
    <scope>NUCLEOTIDE SEQUENCE [LARGE SCALE GENOMIC DNA]</scope>
    <source>
        <strain evidence="13 14">ALL</strain>
    </source>
</reference>
<dbReference type="EMBL" id="AZBU02000002">
    <property type="protein sequence ID" value="TKR92898.1"/>
    <property type="molecule type" value="Genomic_DNA"/>
</dbReference>
<evidence type="ECO:0000256" key="9">
    <source>
        <dbReference type="ARBA" id="ARBA00023065"/>
    </source>
</evidence>
<protein>
    <recommendedName>
        <fullName evidence="12">Innexin</fullName>
    </recommendedName>
</protein>
<dbReference type="GO" id="GO:0005921">
    <property type="term" value="C:gap junction"/>
    <property type="evidence" value="ECO:0007669"/>
    <property type="project" value="UniProtKB-SubCell"/>
</dbReference>
<evidence type="ECO:0000256" key="11">
    <source>
        <dbReference type="ARBA" id="ARBA00023303"/>
    </source>
</evidence>
<evidence type="ECO:0000256" key="8">
    <source>
        <dbReference type="ARBA" id="ARBA00022989"/>
    </source>
</evidence>
<dbReference type="Pfam" id="PF00876">
    <property type="entry name" value="Innexin"/>
    <property type="match status" value="1"/>
</dbReference>
<feature type="transmembrane region" description="Helical" evidence="12">
    <location>
        <begin position="94"/>
        <end position="116"/>
    </location>
</feature>
<dbReference type="GO" id="GO:0005886">
    <property type="term" value="C:plasma membrane"/>
    <property type="evidence" value="ECO:0007669"/>
    <property type="project" value="UniProtKB-SubCell"/>
</dbReference>
<dbReference type="AlphaFoldDB" id="A0A4U5P9F3"/>
<sequence>MLVDIPQVSEFLKAVKATVLDDVIDRLNYFWTVSLLCLCALLIGAKQNFGEPIHCLISSDFTKEWIAYVHTFCFITGTYDYTDDKADLIRNHNYYQWVPFILFAMALAFYVPHFVWRLLQKSSQLDLKTAVKKAVAARELVGESRQETIGKVVDYAKRYMNAPNFGLLGYNAHFGMYSSLTYLFSKLLNCVNVVAQIYLINKYCARGDYWWGYTMLRSGLSMDNPANPNPFPRLTHCKFDFRDVGNTRSYETDCVIMINILNEKVFLLIWVWFHFVAFVTLANFIYSVVVIMVPSARYHVIANHLSLKGPKSDRYYEDGHGNKTNRHLDRFVYKVLSVDGVQLIRFIAAQAGGLVAHEVTRGIYDAYLESRKPAVKAIE</sequence>
<comment type="subcellular location">
    <subcellularLocation>
        <location evidence="1">Cell junction</location>
        <location evidence="1">Gap junction</location>
    </subcellularLocation>
    <subcellularLocation>
        <location evidence="2 12">Cell membrane</location>
        <topology evidence="2 12">Multi-pass membrane protein</topology>
    </subcellularLocation>
</comment>
<dbReference type="Proteomes" id="UP000298663">
    <property type="component" value="Unassembled WGS sequence"/>
</dbReference>
<feature type="transmembrane region" description="Helical" evidence="12">
    <location>
        <begin position="29"/>
        <end position="45"/>
    </location>
</feature>
<comment type="function">
    <text evidence="12">Structural component of the gap junctions.</text>
</comment>
<evidence type="ECO:0000256" key="4">
    <source>
        <dbReference type="ARBA" id="ARBA00022475"/>
    </source>
</evidence>
<keyword evidence="7" id="KW-0965">Cell junction</keyword>
<keyword evidence="11 12" id="KW-0407">Ion channel</keyword>
<keyword evidence="9 12" id="KW-0406">Ion transport</keyword>
<evidence type="ECO:0000256" key="12">
    <source>
        <dbReference type="RuleBase" id="RU010713"/>
    </source>
</evidence>
<evidence type="ECO:0000256" key="7">
    <source>
        <dbReference type="ARBA" id="ARBA00022949"/>
    </source>
</evidence>
<evidence type="ECO:0000256" key="5">
    <source>
        <dbReference type="ARBA" id="ARBA00022692"/>
    </source>
</evidence>
<dbReference type="GO" id="GO:0034220">
    <property type="term" value="P:monoatomic ion transmembrane transport"/>
    <property type="evidence" value="ECO:0007669"/>
    <property type="project" value="UniProtKB-KW"/>
</dbReference>
<evidence type="ECO:0000313" key="13">
    <source>
        <dbReference type="EMBL" id="TKR92898.1"/>
    </source>
</evidence>
<evidence type="ECO:0000313" key="14">
    <source>
        <dbReference type="Proteomes" id="UP000298663"/>
    </source>
</evidence>
<reference evidence="13 14" key="1">
    <citation type="journal article" date="2015" name="Genome Biol.">
        <title>Comparative genomics of Steinernema reveals deeply conserved gene regulatory networks.</title>
        <authorList>
            <person name="Dillman A.R."/>
            <person name="Macchietto M."/>
            <person name="Porter C.F."/>
            <person name="Rogers A."/>
            <person name="Williams B."/>
            <person name="Antoshechkin I."/>
            <person name="Lee M.M."/>
            <person name="Goodwin Z."/>
            <person name="Lu X."/>
            <person name="Lewis E.E."/>
            <person name="Goodrich-Blair H."/>
            <person name="Stock S.P."/>
            <person name="Adams B.J."/>
            <person name="Sternberg P.W."/>
            <person name="Mortazavi A."/>
        </authorList>
    </citation>
    <scope>NUCLEOTIDE SEQUENCE [LARGE SCALE GENOMIC DNA]</scope>
    <source>
        <strain evidence="13 14">ALL</strain>
    </source>
</reference>
<keyword evidence="3 12" id="KW-0813">Transport</keyword>
<evidence type="ECO:0000256" key="1">
    <source>
        <dbReference type="ARBA" id="ARBA00004610"/>
    </source>
</evidence>
<evidence type="ECO:0000256" key="6">
    <source>
        <dbReference type="ARBA" id="ARBA00022868"/>
    </source>
</evidence>
<organism evidence="13 14">
    <name type="scientific">Steinernema carpocapsae</name>
    <name type="common">Entomopathogenic nematode</name>
    <dbReference type="NCBI Taxonomy" id="34508"/>
    <lineage>
        <taxon>Eukaryota</taxon>
        <taxon>Metazoa</taxon>
        <taxon>Ecdysozoa</taxon>
        <taxon>Nematoda</taxon>
        <taxon>Chromadorea</taxon>
        <taxon>Rhabditida</taxon>
        <taxon>Tylenchina</taxon>
        <taxon>Panagrolaimomorpha</taxon>
        <taxon>Strongyloidoidea</taxon>
        <taxon>Steinernematidae</taxon>
        <taxon>Steinernema</taxon>
    </lineage>
</organism>
<dbReference type="PANTHER" id="PTHR11893:SF20">
    <property type="entry name" value="INNEXIN-3"/>
    <property type="match status" value="1"/>
</dbReference>
<dbReference type="PANTHER" id="PTHR11893">
    <property type="entry name" value="INNEXIN"/>
    <property type="match status" value="1"/>
</dbReference>
<keyword evidence="10 12" id="KW-0472">Membrane</keyword>
<evidence type="ECO:0000256" key="2">
    <source>
        <dbReference type="ARBA" id="ARBA00004651"/>
    </source>
</evidence>
<name>A0A4U5P9F3_STECR</name>
<dbReference type="InterPro" id="IPR000990">
    <property type="entry name" value="Innexin"/>
</dbReference>
<dbReference type="GO" id="GO:0005243">
    <property type="term" value="F:gap junction channel activity"/>
    <property type="evidence" value="ECO:0007669"/>
    <property type="project" value="TreeGrafter"/>
</dbReference>
<feature type="transmembrane region" description="Helical" evidence="12">
    <location>
        <begin position="265"/>
        <end position="293"/>
    </location>
</feature>
<keyword evidence="6" id="KW-0303">Gap junction</keyword>
<comment type="similarity">
    <text evidence="12">Belongs to the pannexin family.</text>
</comment>
<dbReference type="PRINTS" id="PR01262">
    <property type="entry name" value="INNEXIN"/>
</dbReference>
<feature type="transmembrane region" description="Helical" evidence="12">
    <location>
        <begin position="65"/>
        <end position="82"/>
    </location>
</feature>
<evidence type="ECO:0000256" key="3">
    <source>
        <dbReference type="ARBA" id="ARBA00022448"/>
    </source>
</evidence>
<dbReference type="OrthoDB" id="5867527at2759"/>
<keyword evidence="5 12" id="KW-0812">Transmembrane</keyword>
<keyword evidence="14" id="KW-1185">Reference proteome</keyword>
<dbReference type="PROSITE" id="PS51013">
    <property type="entry name" value="PANNEXIN"/>
    <property type="match status" value="1"/>
</dbReference>
<gene>
    <name evidence="12" type="primary">inx</name>
    <name evidence="13" type="ORF">L596_007464</name>
</gene>